<dbReference type="GO" id="GO:0017147">
    <property type="term" value="F:Wnt-protein binding"/>
    <property type="evidence" value="ECO:0007669"/>
    <property type="project" value="TreeGrafter"/>
</dbReference>
<dbReference type="GO" id="GO:0042813">
    <property type="term" value="F:Wnt receptor activity"/>
    <property type="evidence" value="ECO:0007669"/>
    <property type="project" value="TreeGrafter"/>
</dbReference>
<dbReference type="PANTHER" id="PTHR46513">
    <property type="entry name" value="VITELLOGENIN RECEPTOR-LIKE PROTEIN-RELATED-RELATED"/>
    <property type="match status" value="1"/>
</dbReference>
<evidence type="ECO:0000256" key="1">
    <source>
        <dbReference type="ARBA" id="ARBA00022536"/>
    </source>
</evidence>
<dbReference type="InterPro" id="IPR000033">
    <property type="entry name" value="LDLR_classB_rpt"/>
</dbReference>
<name>A0AAW0XPI4_CHEQU</name>
<dbReference type="PANTHER" id="PTHR46513:SF13">
    <property type="entry name" value="EGF-LIKE DOMAIN-CONTAINING PROTEIN"/>
    <property type="match status" value="1"/>
</dbReference>
<dbReference type="AlphaFoldDB" id="A0AAW0XPI4"/>
<feature type="non-terminal residue" evidence="3">
    <location>
        <position position="262"/>
    </location>
</feature>
<dbReference type="InterPro" id="IPR011042">
    <property type="entry name" value="6-blade_b-propeller_TolB-like"/>
</dbReference>
<evidence type="ECO:0000313" key="4">
    <source>
        <dbReference type="Proteomes" id="UP001445076"/>
    </source>
</evidence>
<protein>
    <submittedName>
        <fullName evidence="3">Uncharacterized protein</fullName>
    </submittedName>
</protein>
<comment type="caution">
    <text evidence="3">The sequence shown here is derived from an EMBL/GenBank/DDBJ whole genome shotgun (WGS) entry which is preliminary data.</text>
</comment>
<evidence type="ECO:0000313" key="3">
    <source>
        <dbReference type="EMBL" id="KAK8745717.1"/>
    </source>
</evidence>
<proteinExistence type="predicted"/>
<dbReference type="Gene3D" id="2.120.10.30">
    <property type="entry name" value="TolB, C-terminal domain"/>
    <property type="match status" value="1"/>
</dbReference>
<organism evidence="3 4">
    <name type="scientific">Cherax quadricarinatus</name>
    <name type="common">Australian red claw crayfish</name>
    <dbReference type="NCBI Taxonomy" id="27406"/>
    <lineage>
        <taxon>Eukaryota</taxon>
        <taxon>Metazoa</taxon>
        <taxon>Ecdysozoa</taxon>
        <taxon>Arthropoda</taxon>
        <taxon>Crustacea</taxon>
        <taxon>Multicrustacea</taxon>
        <taxon>Malacostraca</taxon>
        <taxon>Eumalacostraca</taxon>
        <taxon>Eucarida</taxon>
        <taxon>Decapoda</taxon>
        <taxon>Pleocyemata</taxon>
        <taxon>Astacidea</taxon>
        <taxon>Parastacoidea</taxon>
        <taxon>Parastacidae</taxon>
        <taxon>Cherax</taxon>
    </lineage>
</organism>
<keyword evidence="4" id="KW-1185">Reference proteome</keyword>
<sequence>MILSHNYQILHKVKIPQWMNIDSLEHNPLGNNFLFTDTSQGVIGTIDLQPGSNSIFNHKILISNRRKPQGLSFDPTTQNIYFSESFPGQQPLIPQDGAKLVKIGEQTDLKTVYSFILICSVANGLCSVIYRAYNEEIPSISVATSERLLFFCTNYLGHEDRSEILVTFLDGQNKKVLWTGKVVRCGSVAVDEVKERVYWTDIALNTIESVSWKGNKHRIVQENMVHSPISLSLSNDWVMWINLGGREIIHCDKTDGRSCQSK</sequence>
<dbReference type="Proteomes" id="UP001445076">
    <property type="component" value="Unassembled WGS sequence"/>
</dbReference>
<feature type="repeat" description="LDL-receptor class B" evidence="2">
    <location>
        <begin position="195"/>
        <end position="237"/>
    </location>
</feature>
<dbReference type="EMBL" id="JARKIK010000019">
    <property type="protein sequence ID" value="KAK8745717.1"/>
    <property type="molecule type" value="Genomic_DNA"/>
</dbReference>
<evidence type="ECO:0000256" key="2">
    <source>
        <dbReference type="PROSITE-ProRule" id="PRU00461"/>
    </source>
</evidence>
<dbReference type="GO" id="GO:0060070">
    <property type="term" value="P:canonical Wnt signaling pathway"/>
    <property type="evidence" value="ECO:0007669"/>
    <property type="project" value="TreeGrafter"/>
</dbReference>
<dbReference type="SMART" id="SM00135">
    <property type="entry name" value="LY"/>
    <property type="match status" value="4"/>
</dbReference>
<dbReference type="GO" id="GO:0005886">
    <property type="term" value="C:plasma membrane"/>
    <property type="evidence" value="ECO:0007669"/>
    <property type="project" value="TreeGrafter"/>
</dbReference>
<accession>A0AAW0XPI4</accession>
<reference evidence="3 4" key="1">
    <citation type="journal article" date="2024" name="BMC Genomics">
        <title>Genome assembly of redclaw crayfish (Cherax quadricarinatus) provides insights into its immune adaptation and hypoxia tolerance.</title>
        <authorList>
            <person name="Liu Z."/>
            <person name="Zheng J."/>
            <person name="Li H."/>
            <person name="Fang K."/>
            <person name="Wang S."/>
            <person name="He J."/>
            <person name="Zhou D."/>
            <person name="Weng S."/>
            <person name="Chi M."/>
            <person name="Gu Z."/>
            <person name="He J."/>
            <person name="Li F."/>
            <person name="Wang M."/>
        </authorList>
    </citation>
    <scope>NUCLEOTIDE SEQUENCE [LARGE SCALE GENOMIC DNA]</scope>
    <source>
        <strain evidence="3">ZL_2023a</strain>
    </source>
</reference>
<gene>
    <name evidence="3" type="ORF">OTU49_000340</name>
</gene>
<dbReference type="PROSITE" id="PS51120">
    <property type="entry name" value="LDLRB"/>
    <property type="match status" value="1"/>
</dbReference>
<keyword evidence="1" id="KW-0245">EGF-like domain</keyword>
<dbReference type="SUPFAM" id="SSF63825">
    <property type="entry name" value="YWTD domain"/>
    <property type="match status" value="1"/>
</dbReference>
<dbReference type="InterPro" id="IPR050778">
    <property type="entry name" value="Cueball_EGF_LRP_Nidogen"/>
</dbReference>